<evidence type="ECO:0000256" key="3">
    <source>
        <dbReference type="ARBA" id="ARBA00022519"/>
    </source>
</evidence>
<dbReference type="InterPro" id="IPR036458">
    <property type="entry name" value="Na:dicarbo_symporter_sf"/>
</dbReference>
<evidence type="ECO:0000256" key="4">
    <source>
        <dbReference type="ARBA" id="ARBA00022692"/>
    </source>
</evidence>
<protein>
    <submittedName>
        <fullName evidence="8">C4-dicarboxylate transporter DctA</fullName>
    </submittedName>
</protein>
<dbReference type="RefSeq" id="WP_220556779.1">
    <property type="nucleotide sequence ID" value="NZ_CP071586.1"/>
</dbReference>
<keyword evidence="9" id="KW-1185">Reference proteome</keyword>
<dbReference type="NCBIfam" id="NF002461">
    <property type="entry name" value="PRK01663.1"/>
    <property type="match status" value="1"/>
</dbReference>
<feature type="transmembrane region" description="Helical" evidence="7">
    <location>
        <begin position="233"/>
        <end position="257"/>
    </location>
</feature>
<feature type="transmembrane region" description="Helical" evidence="7">
    <location>
        <begin position="292"/>
        <end position="320"/>
    </location>
</feature>
<dbReference type="SUPFAM" id="SSF118215">
    <property type="entry name" value="Proton glutamate symport protein"/>
    <property type="match status" value="1"/>
</dbReference>
<keyword evidence="4 7" id="KW-0812">Transmembrane</keyword>
<dbReference type="EMBL" id="CP071586">
    <property type="protein sequence ID" value="QYY80526.1"/>
    <property type="molecule type" value="Genomic_DNA"/>
</dbReference>
<evidence type="ECO:0000256" key="5">
    <source>
        <dbReference type="ARBA" id="ARBA00022989"/>
    </source>
</evidence>
<evidence type="ECO:0000256" key="6">
    <source>
        <dbReference type="ARBA" id="ARBA00023136"/>
    </source>
</evidence>
<dbReference type="PANTHER" id="PTHR42865:SF1">
    <property type="entry name" value="AEROBIC C4-DICARBOXYLATE TRANSPORT PROTEIN"/>
    <property type="match status" value="1"/>
</dbReference>
<keyword evidence="3" id="KW-0997">Cell inner membrane</keyword>
<dbReference type="Pfam" id="PF00375">
    <property type="entry name" value="SDF"/>
    <property type="match status" value="1"/>
</dbReference>
<feature type="transmembrane region" description="Helical" evidence="7">
    <location>
        <begin position="43"/>
        <end position="68"/>
    </location>
</feature>
<sequence length="451" mass="47535">MKSALLRPLKPLYIQVLLGVILGTLFALFDAKAAVEMKVLGDVFIKLIKMVVAPVVFATVVVGIARMGDIRSVGRVGAKALLYFEIVTTAALVIGLVVAHLMQPGAGMNIDPKSLDMSAVAGYAKIAGEQSLREFFLHIIPDSVMGAFVNGDILPVVFLAVLFGVALAQGGKRVATFVDVIDQGLITLFSIIGYLMKFAPIGAFGAIAFTVGKYGVGSLATLGYLMMAFYTTCILFIFGILGLILKVCGVNIFVFLSYLKTELLITLGTASAEPALPGLLQKLEKLGCQKSVVGLVVPTGYAFNLDGVCIYLTMSVIFIAQATNTPLTLSQELTVLAIGLFTSKGMSGVPGGGFVALAATLASVHVLPLSAIALLVGIDRFMGEARAVTSIIGNAVAGIVISKWEGALDTDRMNQVLRGEYVEPDPEVETQPYPLQVAQSHTKAEGITTHS</sequence>
<feature type="transmembrane region" description="Helical" evidence="7">
    <location>
        <begin position="144"/>
        <end position="167"/>
    </location>
</feature>
<name>A0ABX8YKQ8_9PSED</name>
<evidence type="ECO:0000256" key="2">
    <source>
        <dbReference type="ARBA" id="ARBA00022448"/>
    </source>
</evidence>
<feature type="transmembrane region" description="Helical" evidence="7">
    <location>
        <begin position="80"/>
        <end position="102"/>
    </location>
</feature>
<feature type="transmembrane region" description="Helical" evidence="7">
    <location>
        <begin position="354"/>
        <end position="376"/>
    </location>
</feature>
<dbReference type="Gene3D" id="1.10.3860.10">
    <property type="entry name" value="Sodium:dicarboxylate symporter"/>
    <property type="match status" value="1"/>
</dbReference>
<reference evidence="8 9" key="1">
    <citation type="journal article" date="2022" name="Int. J. Syst. Evol. Microbiol.">
        <title>Pseudomonas germanica sp. nov., isolated from Iris germanica rhizomes.</title>
        <authorList>
            <person name="Atanasov K.E."/>
            <person name="Galbis D.M."/>
            <person name="Gallego J."/>
            <person name="Serpico A."/>
            <person name="Bosch M."/>
            <person name="Altabella T."/>
            <person name="Ferrer A."/>
        </authorList>
    </citation>
    <scope>NUCLEOTIDE SEQUENCE [LARGE SCALE GENOMIC DNA]</scope>
    <source>
        <strain evidence="8 9">FIT28</strain>
    </source>
</reference>
<evidence type="ECO:0000313" key="9">
    <source>
        <dbReference type="Proteomes" id="UP000824588"/>
    </source>
</evidence>
<keyword evidence="6 7" id="KW-0472">Membrane</keyword>
<evidence type="ECO:0000256" key="7">
    <source>
        <dbReference type="SAM" id="Phobius"/>
    </source>
</evidence>
<dbReference type="InterPro" id="IPR001991">
    <property type="entry name" value="Na-dicarboxylate_symporter"/>
</dbReference>
<proteinExistence type="predicted"/>
<organism evidence="8 9">
    <name type="scientific">Pseudomonas germanica</name>
    <dbReference type="NCBI Taxonomy" id="2815720"/>
    <lineage>
        <taxon>Bacteria</taxon>
        <taxon>Pseudomonadati</taxon>
        <taxon>Pseudomonadota</taxon>
        <taxon>Gammaproteobacteria</taxon>
        <taxon>Pseudomonadales</taxon>
        <taxon>Pseudomonadaceae</taxon>
        <taxon>Pseudomonas</taxon>
    </lineage>
</organism>
<accession>A0ABX8YKQ8</accession>
<dbReference type="PRINTS" id="PR00173">
    <property type="entry name" value="EDTRNSPORT"/>
</dbReference>
<keyword evidence="5 7" id="KW-1133">Transmembrane helix</keyword>
<feature type="transmembrane region" description="Helical" evidence="7">
    <location>
        <begin position="12"/>
        <end position="31"/>
    </location>
</feature>
<evidence type="ECO:0000256" key="1">
    <source>
        <dbReference type="ARBA" id="ARBA00004141"/>
    </source>
</evidence>
<evidence type="ECO:0000313" key="8">
    <source>
        <dbReference type="EMBL" id="QYY80526.1"/>
    </source>
</evidence>
<keyword evidence="3" id="KW-1003">Cell membrane</keyword>
<dbReference type="Proteomes" id="UP000824588">
    <property type="component" value="Chromosome"/>
</dbReference>
<keyword evidence="2" id="KW-0813">Transport</keyword>
<dbReference type="PANTHER" id="PTHR42865">
    <property type="entry name" value="PROTON/GLUTAMATE-ASPARTATE SYMPORTER"/>
    <property type="match status" value="1"/>
</dbReference>
<comment type="subcellular location">
    <subcellularLocation>
        <location evidence="1">Membrane</location>
        <topology evidence="1">Multi-pass membrane protein</topology>
    </subcellularLocation>
</comment>
<gene>
    <name evidence="8" type="primary">dctA</name>
    <name evidence="8" type="ORF">J0G10_22710</name>
</gene>